<accession>A0A366RL95</accession>
<gene>
    <name evidence="1" type="ORF">FIESC28_06342</name>
</gene>
<comment type="caution">
    <text evidence="1">The sequence shown here is derived from an EMBL/GenBank/DDBJ whole genome shotgun (WGS) entry which is preliminary data.</text>
</comment>
<dbReference type="GeneID" id="41995782"/>
<evidence type="ECO:0000313" key="2">
    <source>
        <dbReference type="Proteomes" id="UP000253153"/>
    </source>
</evidence>
<keyword evidence="2" id="KW-1185">Reference proteome</keyword>
<name>A0A366RL95_9HYPO</name>
<dbReference type="OrthoDB" id="10515025at2759"/>
<organism evidence="1 2">
    <name type="scientific">Fusarium coffeatum</name>
    <dbReference type="NCBI Taxonomy" id="231269"/>
    <lineage>
        <taxon>Eukaryota</taxon>
        <taxon>Fungi</taxon>
        <taxon>Dikarya</taxon>
        <taxon>Ascomycota</taxon>
        <taxon>Pezizomycotina</taxon>
        <taxon>Sordariomycetes</taxon>
        <taxon>Hypocreomycetidae</taxon>
        <taxon>Hypocreales</taxon>
        <taxon>Nectriaceae</taxon>
        <taxon>Fusarium</taxon>
        <taxon>Fusarium incarnatum-equiseti species complex</taxon>
    </lineage>
</organism>
<protein>
    <submittedName>
        <fullName evidence="1">Uncharacterized protein</fullName>
    </submittedName>
</protein>
<sequence>MPRSLIQSYFEEESTEANIAIIESISDYFKEVKPSINRVTFIIPPFDEDKDKTDKDKTAKHLVKPRFQAYCVGSCYGTFLQCGWEGPGSGHVWYKDMHDSLANAHFPKAPPIARATTIQSIEPTAHDTVPAIAPDVECNSFNMDRQESSETGQVHSLVDTNDPIIPGLALSMLTALIKRLYSNDKSAGRHQSAPWETVGTTQ</sequence>
<reference evidence="1 2" key="1">
    <citation type="submission" date="2018-06" db="EMBL/GenBank/DDBJ databases">
        <title>Fusarium incarnatum-equiseti species complex species 28.</title>
        <authorList>
            <person name="Gardiner D.M."/>
        </authorList>
    </citation>
    <scope>NUCLEOTIDE SEQUENCE [LARGE SCALE GENOMIC DNA]</scope>
    <source>
        <strain evidence="1 2">FIESC_28</strain>
    </source>
</reference>
<proteinExistence type="predicted"/>
<dbReference type="Proteomes" id="UP000253153">
    <property type="component" value="Unassembled WGS sequence"/>
</dbReference>
<dbReference type="AlphaFoldDB" id="A0A366RL95"/>
<dbReference type="RefSeq" id="XP_031015532.1">
    <property type="nucleotide sequence ID" value="XM_031160486.1"/>
</dbReference>
<dbReference type="EMBL" id="QKXC01000130">
    <property type="protein sequence ID" value="RBR17903.1"/>
    <property type="molecule type" value="Genomic_DNA"/>
</dbReference>
<evidence type="ECO:0000313" key="1">
    <source>
        <dbReference type="EMBL" id="RBR17903.1"/>
    </source>
</evidence>